<dbReference type="Pfam" id="PF01609">
    <property type="entry name" value="DDE_Tnp_1"/>
    <property type="match status" value="1"/>
</dbReference>
<feature type="region of interest" description="Disordered" evidence="1">
    <location>
        <begin position="318"/>
        <end position="352"/>
    </location>
</feature>
<evidence type="ECO:0000313" key="3">
    <source>
        <dbReference type="EMBL" id="TRX00316.1"/>
    </source>
</evidence>
<organism evidence="3 4">
    <name type="scientific">Candidatus Methylobacter oryzae</name>
    <dbReference type="NCBI Taxonomy" id="2497749"/>
    <lineage>
        <taxon>Bacteria</taxon>
        <taxon>Pseudomonadati</taxon>
        <taxon>Pseudomonadota</taxon>
        <taxon>Gammaproteobacteria</taxon>
        <taxon>Methylococcales</taxon>
        <taxon>Methylococcaceae</taxon>
        <taxon>Methylobacter</taxon>
    </lineage>
</organism>
<evidence type="ECO:0000313" key="4">
    <source>
        <dbReference type="Proteomes" id="UP000733744"/>
    </source>
</evidence>
<evidence type="ECO:0000256" key="1">
    <source>
        <dbReference type="SAM" id="MobiDB-lite"/>
    </source>
</evidence>
<dbReference type="Proteomes" id="UP000733744">
    <property type="component" value="Unassembled WGS sequence"/>
</dbReference>
<proteinExistence type="predicted"/>
<name>A0ABY3CCU4_9GAMM</name>
<protein>
    <submittedName>
        <fullName evidence="3">Transposase</fullName>
    </submittedName>
</protein>
<dbReference type="InterPro" id="IPR012337">
    <property type="entry name" value="RNaseH-like_sf"/>
</dbReference>
<evidence type="ECO:0000259" key="2">
    <source>
        <dbReference type="Pfam" id="PF01609"/>
    </source>
</evidence>
<feature type="domain" description="Transposase IS4-like" evidence="2">
    <location>
        <begin position="147"/>
        <end position="302"/>
    </location>
</feature>
<sequence length="352" mass="39477">MSTVKQLSEEIAQGLTQALPNVNKPVVRKLSLAVGAMIEGRTPNTVELSNLLPLPLERQDQREQWLRRLLSSPALCCETVIEPFAQEALRHAGQNGQMILLSLDQTDLGDRMAVLMLTVRIGDRSLPLAWLAEAGQANIGFHRQKILLDKVLAWISAGAAVMLLADRFYPSLELFQWLKTQSWHYRLRLKGNLVVDTGRGDETTTAHLAQDHTQRYWPNVRLFGVGEVMTNIGIIHDEGHPEPWIIAMDCPPTRAAVLDYGSRWAIEPTFSDFKSRGFQLEDSHLRQPARLERLILIMALAMHWCVRVGYQDAVQRPTPLEKKPHSKPTPRTGALQNSGAVWSPGSHEACDT</sequence>
<reference evidence="3 4" key="1">
    <citation type="journal article" date="2019" name="Antonie Van Leeuwenhoek">
        <title>Description of 'Ca. Methylobacter oryzae' KRF1, a novel species from the environmentally important Methylobacter clade 2.</title>
        <authorList>
            <person name="Khatri K."/>
            <person name="Mohite J.A."/>
            <person name="Pandit P.S."/>
            <person name="Bahulikar R."/>
            <person name="Rahalkar M.C."/>
        </authorList>
    </citation>
    <scope>NUCLEOTIDE SEQUENCE [LARGE SCALE GENOMIC DNA]</scope>
    <source>
        <strain evidence="3 4">KRF1</strain>
    </source>
</reference>
<dbReference type="RefSeq" id="WP_143733183.1">
    <property type="nucleotide sequence ID" value="NZ_RYFG02000028.1"/>
</dbReference>
<comment type="caution">
    <text evidence="3">The sequence shown here is derived from an EMBL/GenBank/DDBJ whole genome shotgun (WGS) entry which is preliminary data.</text>
</comment>
<dbReference type="InterPro" id="IPR002559">
    <property type="entry name" value="Transposase_11"/>
</dbReference>
<dbReference type="SUPFAM" id="SSF53098">
    <property type="entry name" value="Ribonuclease H-like"/>
    <property type="match status" value="1"/>
</dbReference>
<accession>A0ABY3CCU4</accession>
<gene>
    <name evidence="3" type="ORF">EKO24_006170</name>
</gene>
<keyword evidence="4" id="KW-1185">Reference proteome</keyword>
<dbReference type="EMBL" id="RYFG02000028">
    <property type="protein sequence ID" value="TRX00316.1"/>
    <property type="molecule type" value="Genomic_DNA"/>
</dbReference>